<dbReference type="AlphaFoldDB" id="A0AAD3H378"/>
<dbReference type="InterPro" id="IPR015797">
    <property type="entry name" value="NUDIX_hydrolase-like_dom_sf"/>
</dbReference>
<dbReference type="SUPFAM" id="SSF55811">
    <property type="entry name" value="Nudix"/>
    <property type="match status" value="1"/>
</dbReference>
<organism evidence="2 3">
    <name type="scientific">Chaetoceros tenuissimus</name>
    <dbReference type="NCBI Taxonomy" id="426638"/>
    <lineage>
        <taxon>Eukaryota</taxon>
        <taxon>Sar</taxon>
        <taxon>Stramenopiles</taxon>
        <taxon>Ochrophyta</taxon>
        <taxon>Bacillariophyta</taxon>
        <taxon>Coscinodiscophyceae</taxon>
        <taxon>Chaetocerotophycidae</taxon>
        <taxon>Chaetocerotales</taxon>
        <taxon>Chaetocerotaceae</taxon>
        <taxon>Chaetoceros</taxon>
    </lineage>
</organism>
<gene>
    <name evidence="2" type="ORF">CTEN210_05186</name>
</gene>
<reference evidence="2 3" key="1">
    <citation type="journal article" date="2021" name="Sci. Rep.">
        <title>The genome of the diatom Chaetoceros tenuissimus carries an ancient integrated fragment of an extant virus.</title>
        <authorList>
            <person name="Hongo Y."/>
            <person name="Kimura K."/>
            <person name="Takaki Y."/>
            <person name="Yoshida Y."/>
            <person name="Baba S."/>
            <person name="Kobayashi G."/>
            <person name="Nagasaki K."/>
            <person name="Hano T."/>
            <person name="Tomaru Y."/>
        </authorList>
    </citation>
    <scope>NUCLEOTIDE SEQUENCE [LARGE SCALE GENOMIC DNA]</scope>
    <source>
        <strain evidence="2 3">NIES-3715</strain>
    </source>
</reference>
<comment type="caution">
    <text evidence="2">The sequence shown here is derived from an EMBL/GenBank/DDBJ whole genome shotgun (WGS) entry which is preliminary data.</text>
</comment>
<evidence type="ECO:0000313" key="2">
    <source>
        <dbReference type="EMBL" id="GFH48710.1"/>
    </source>
</evidence>
<dbReference type="Proteomes" id="UP001054902">
    <property type="component" value="Unassembled WGS sequence"/>
</dbReference>
<feature type="compositionally biased region" description="Polar residues" evidence="1">
    <location>
        <begin position="212"/>
        <end position="231"/>
    </location>
</feature>
<evidence type="ECO:0000256" key="1">
    <source>
        <dbReference type="SAM" id="MobiDB-lite"/>
    </source>
</evidence>
<accession>A0AAD3H378</accession>
<protein>
    <recommendedName>
        <fullName evidence="4">Nudix hydrolase domain-containing protein</fullName>
    </recommendedName>
</protein>
<name>A0AAD3H378_9STRA</name>
<evidence type="ECO:0008006" key="4">
    <source>
        <dbReference type="Google" id="ProtNLM"/>
    </source>
</evidence>
<feature type="compositionally biased region" description="Basic and acidic residues" evidence="1">
    <location>
        <begin position="234"/>
        <end position="247"/>
    </location>
</feature>
<dbReference type="Gene3D" id="3.90.79.10">
    <property type="entry name" value="Nucleoside Triphosphate Pyrophosphohydrolase"/>
    <property type="match status" value="1"/>
</dbReference>
<keyword evidence="3" id="KW-1185">Reference proteome</keyword>
<dbReference type="CDD" id="cd02883">
    <property type="entry name" value="NUDIX_Hydrolase"/>
    <property type="match status" value="1"/>
</dbReference>
<dbReference type="EMBL" id="BLLK01000029">
    <property type="protein sequence ID" value="GFH48710.1"/>
    <property type="molecule type" value="Genomic_DNA"/>
</dbReference>
<proteinExistence type="predicted"/>
<evidence type="ECO:0000313" key="3">
    <source>
        <dbReference type="Proteomes" id="UP001054902"/>
    </source>
</evidence>
<feature type="region of interest" description="Disordered" evidence="1">
    <location>
        <begin position="202"/>
        <end position="247"/>
    </location>
</feature>
<sequence length="247" mass="27665">MTDVPDYKRIDYRGFVFVVHSRYGMLLLHCTRKPKKGPHFQLPGGHVDDFEFEIAKEKFNKGHEILIEAAKMGSARELYEETGIDVRGQLERLAPVILKDNAQSGNGKIDLENMLDGKIYFNLNVTDDDFLTDGEKVECEGESNGIQSGIIGPMDANGKHLKLKISHEHSGFIFENNPLQSIEKIAKHSGGAGSAALRMAMNRGMKKEPSHNRQQQNAPRKISNSVKQNGNGRHPADLLKPHQNEKR</sequence>